<evidence type="ECO:0000259" key="5">
    <source>
        <dbReference type="PROSITE" id="PS50893"/>
    </source>
</evidence>
<dbReference type="CDD" id="cd03225">
    <property type="entry name" value="ABC_cobalt_CbiO_domain1"/>
    <property type="match status" value="1"/>
</dbReference>
<dbReference type="Pfam" id="PF00005">
    <property type="entry name" value="ABC_tran"/>
    <property type="match status" value="1"/>
</dbReference>
<dbReference type="InterPro" id="IPR003593">
    <property type="entry name" value="AAA+_ATPase"/>
</dbReference>
<dbReference type="InterPro" id="IPR003439">
    <property type="entry name" value="ABC_transporter-like_ATP-bd"/>
</dbReference>
<dbReference type="PROSITE" id="PS50893">
    <property type="entry name" value="ABC_TRANSPORTER_2"/>
    <property type="match status" value="1"/>
</dbReference>
<reference evidence="6" key="1">
    <citation type="journal article" date="2014" name="Genome Announc.">
        <title>Draft Genome Sequences of Three Alkaliphilic Bacillus Strains, Bacillus wakoensis JCM 9140T, Bacillus akibai JCM 9157T, and Bacillus hemicellulosilyticus JCM 9152T.</title>
        <authorList>
            <person name="Yuki M."/>
            <person name="Oshima K."/>
            <person name="Suda W."/>
            <person name="Oshida Y."/>
            <person name="Kitamura K."/>
            <person name="Iida T."/>
            <person name="Hattori M."/>
            <person name="Ohkuma M."/>
        </authorList>
    </citation>
    <scope>NUCLEOTIDE SEQUENCE [LARGE SCALE GENOMIC DNA]</scope>
    <source>
        <strain evidence="6">JCM 9152</strain>
    </source>
</reference>
<evidence type="ECO:0000256" key="3">
    <source>
        <dbReference type="ARBA" id="ARBA00022741"/>
    </source>
</evidence>
<keyword evidence="4" id="KW-0067">ATP-binding</keyword>
<dbReference type="InterPro" id="IPR015856">
    <property type="entry name" value="ABC_transpr_CbiO/EcfA_su"/>
</dbReference>
<dbReference type="RefSeq" id="WP_035341935.1">
    <property type="nucleotide sequence ID" value="NZ_BAUU01000007.1"/>
</dbReference>
<name>W4QCX5_9BACI</name>
<evidence type="ECO:0000256" key="1">
    <source>
        <dbReference type="ARBA" id="ARBA00004202"/>
    </source>
</evidence>
<dbReference type="GO" id="GO:0022857">
    <property type="term" value="F:transmembrane transporter activity"/>
    <property type="evidence" value="ECO:0007669"/>
    <property type="project" value="UniProtKB-ARBA"/>
</dbReference>
<dbReference type="PANTHER" id="PTHR42734">
    <property type="entry name" value="METAL TRANSPORT SYSTEM ATP-BINDING PROTEIN TM_0124-RELATED"/>
    <property type="match status" value="1"/>
</dbReference>
<dbReference type="Proteomes" id="UP000018895">
    <property type="component" value="Unassembled WGS sequence"/>
</dbReference>
<proteinExistence type="predicted"/>
<keyword evidence="2" id="KW-0813">Transport</keyword>
<sequence length="262" mass="29690">MSETIVSLEKVSWRQENRMILNEITWLVQRNQHWVILGLNGSGKTSLLNMITGYLWPSKGNVCVLGHEYGKVNIPELRKSIGWVSASLDQQVANRLDDVLDVVISGKYASIGLYEKSTMEDKLRASDIVETLGISHLKTRYFYKLSQGEKRRVLIGRALMANPDILILDEPCNGLDLYAKEQLLSMLKQFANDKGGPTMIYVTHHIEEMISAFTHVLLLRDGKVVAAGEKRDVLTKATLTEAYNLSVDITWKHDRPWVHVID</sequence>
<dbReference type="Gene3D" id="3.40.50.300">
    <property type="entry name" value="P-loop containing nucleotide triphosphate hydrolases"/>
    <property type="match status" value="1"/>
</dbReference>
<evidence type="ECO:0000256" key="2">
    <source>
        <dbReference type="ARBA" id="ARBA00022448"/>
    </source>
</evidence>
<keyword evidence="3" id="KW-0547">Nucleotide-binding</keyword>
<dbReference type="SMART" id="SM00382">
    <property type="entry name" value="AAA"/>
    <property type="match status" value="1"/>
</dbReference>
<protein>
    <submittedName>
        <fullName evidence="6">ABC transporter</fullName>
    </submittedName>
</protein>
<dbReference type="InterPro" id="IPR017871">
    <property type="entry name" value="ABC_transporter-like_CS"/>
</dbReference>
<dbReference type="InterPro" id="IPR027417">
    <property type="entry name" value="P-loop_NTPase"/>
</dbReference>
<dbReference type="OrthoDB" id="9789994at2"/>
<comment type="subcellular location">
    <subcellularLocation>
        <location evidence="1">Cell membrane</location>
        <topology evidence="1">Peripheral membrane protein</topology>
    </subcellularLocation>
</comment>
<dbReference type="InterPro" id="IPR050153">
    <property type="entry name" value="Metal_Ion_Import_ABC"/>
</dbReference>
<evidence type="ECO:0000313" key="7">
    <source>
        <dbReference type="Proteomes" id="UP000018895"/>
    </source>
</evidence>
<feature type="domain" description="ABC transporter" evidence="5">
    <location>
        <begin position="6"/>
        <end position="246"/>
    </location>
</feature>
<evidence type="ECO:0000313" key="6">
    <source>
        <dbReference type="EMBL" id="GAE29890.1"/>
    </source>
</evidence>
<dbReference type="SUPFAM" id="SSF52540">
    <property type="entry name" value="P-loop containing nucleoside triphosphate hydrolases"/>
    <property type="match status" value="1"/>
</dbReference>
<dbReference type="STRING" id="1236971.JCM9152_1277"/>
<evidence type="ECO:0000256" key="4">
    <source>
        <dbReference type="ARBA" id="ARBA00022840"/>
    </source>
</evidence>
<dbReference type="EMBL" id="BAUU01000007">
    <property type="protein sequence ID" value="GAE29890.1"/>
    <property type="molecule type" value="Genomic_DNA"/>
</dbReference>
<dbReference type="PROSITE" id="PS00211">
    <property type="entry name" value="ABC_TRANSPORTER_1"/>
    <property type="match status" value="1"/>
</dbReference>
<accession>W4QCX5</accession>
<dbReference type="GO" id="GO:0005886">
    <property type="term" value="C:plasma membrane"/>
    <property type="evidence" value="ECO:0007669"/>
    <property type="project" value="UniProtKB-SubCell"/>
</dbReference>
<dbReference type="AlphaFoldDB" id="W4QCX5"/>
<organism evidence="6 7">
    <name type="scientific">Halalkalibacter hemicellulosilyticusJCM 9152</name>
    <dbReference type="NCBI Taxonomy" id="1236971"/>
    <lineage>
        <taxon>Bacteria</taxon>
        <taxon>Bacillati</taxon>
        <taxon>Bacillota</taxon>
        <taxon>Bacilli</taxon>
        <taxon>Bacillales</taxon>
        <taxon>Bacillaceae</taxon>
        <taxon>Halalkalibacter</taxon>
    </lineage>
</organism>
<keyword evidence="7" id="KW-1185">Reference proteome</keyword>
<dbReference type="GO" id="GO:0005524">
    <property type="term" value="F:ATP binding"/>
    <property type="evidence" value="ECO:0007669"/>
    <property type="project" value="UniProtKB-KW"/>
</dbReference>
<comment type="caution">
    <text evidence="6">The sequence shown here is derived from an EMBL/GenBank/DDBJ whole genome shotgun (WGS) entry which is preliminary data.</text>
</comment>
<gene>
    <name evidence="6" type="ORF">JCM9152_1277</name>
</gene>
<dbReference type="GO" id="GO:0016887">
    <property type="term" value="F:ATP hydrolysis activity"/>
    <property type="evidence" value="ECO:0007669"/>
    <property type="project" value="InterPro"/>
</dbReference>